<gene>
    <name evidence="1" type="ORF">A2U01_0003580</name>
</gene>
<accession>A0A392M7L8</accession>
<evidence type="ECO:0000313" key="1">
    <source>
        <dbReference type="EMBL" id="MCH82768.1"/>
    </source>
</evidence>
<dbReference type="AlphaFoldDB" id="A0A392M7L8"/>
<keyword evidence="2" id="KW-1185">Reference proteome</keyword>
<comment type="caution">
    <text evidence="1">The sequence shown here is derived from an EMBL/GenBank/DDBJ whole genome shotgun (WGS) entry which is preliminary data.</text>
</comment>
<evidence type="ECO:0000313" key="2">
    <source>
        <dbReference type="Proteomes" id="UP000265520"/>
    </source>
</evidence>
<proteinExistence type="predicted"/>
<reference evidence="1 2" key="1">
    <citation type="journal article" date="2018" name="Front. Plant Sci.">
        <title>Red Clover (Trifolium pratense) and Zigzag Clover (T. medium) - A Picture of Genomic Similarities and Differences.</title>
        <authorList>
            <person name="Dluhosova J."/>
            <person name="Istvanek J."/>
            <person name="Nedelnik J."/>
            <person name="Repkova J."/>
        </authorList>
    </citation>
    <scope>NUCLEOTIDE SEQUENCE [LARGE SCALE GENOMIC DNA]</scope>
    <source>
        <strain evidence="2">cv. 10/8</strain>
        <tissue evidence="1">Leaf</tissue>
    </source>
</reference>
<protein>
    <submittedName>
        <fullName evidence="1">Uncharacterized protein</fullName>
    </submittedName>
</protein>
<dbReference type="Proteomes" id="UP000265520">
    <property type="component" value="Unassembled WGS sequence"/>
</dbReference>
<organism evidence="1 2">
    <name type="scientific">Trifolium medium</name>
    <dbReference type="NCBI Taxonomy" id="97028"/>
    <lineage>
        <taxon>Eukaryota</taxon>
        <taxon>Viridiplantae</taxon>
        <taxon>Streptophyta</taxon>
        <taxon>Embryophyta</taxon>
        <taxon>Tracheophyta</taxon>
        <taxon>Spermatophyta</taxon>
        <taxon>Magnoliopsida</taxon>
        <taxon>eudicotyledons</taxon>
        <taxon>Gunneridae</taxon>
        <taxon>Pentapetalae</taxon>
        <taxon>rosids</taxon>
        <taxon>fabids</taxon>
        <taxon>Fabales</taxon>
        <taxon>Fabaceae</taxon>
        <taxon>Papilionoideae</taxon>
        <taxon>50 kb inversion clade</taxon>
        <taxon>NPAAA clade</taxon>
        <taxon>Hologalegina</taxon>
        <taxon>IRL clade</taxon>
        <taxon>Trifolieae</taxon>
        <taxon>Trifolium</taxon>
    </lineage>
</organism>
<sequence>MTRVFSKDALLEMYGGIREGDVFEQLTSLPGGGRSRSGVHSPKLMDPSQTLWVATETVTRLRSMDLKKHMRKGEPEATLNQRLDLNREVRVHEIEGYIISHLRRSPTASRRGCVSD</sequence>
<name>A0A392M7L8_9FABA</name>
<dbReference type="EMBL" id="LXQA010004165">
    <property type="protein sequence ID" value="MCH82768.1"/>
    <property type="molecule type" value="Genomic_DNA"/>
</dbReference>